<dbReference type="AlphaFoldDB" id="D5ADR5"/>
<accession>D5ADR5</accession>
<protein>
    <submittedName>
        <fullName evidence="1">Uncharacterized protein</fullName>
    </submittedName>
</protein>
<reference evidence="1" key="1">
    <citation type="submission" date="2010-04" db="EMBL/GenBank/DDBJ databases">
        <authorList>
            <person name="Reid K.E."/>
            <person name="Liao N."/>
            <person name="Chan S."/>
            <person name="Docking R."/>
            <person name="Taylor G."/>
            <person name="Moore R."/>
            <person name="Mayo M."/>
            <person name="Munro S."/>
            <person name="King J."/>
            <person name="Yanchuk A."/>
            <person name="Holt R."/>
            <person name="Jones S."/>
            <person name="Marra M."/>
            <person name="Ritland C.E."/>
            <person name="Ritland K."/>
            <person name="Bohlmann J."/>
        </authorList>
    </citation>
    <scope>NUCLEOTIDE SEQUENCE</scope>
    <source>
        <tissue evidence="1">Bud</tissue>
    </source>
</reference>
<organism evidence="1">
    <name type="scientific">Picea sitchensis</name>
    <name type="common">Sitka spruce</name>
    <name type="synonym">Pinus sitchensis</name>
    <dbReference type="NCBI Taxonomy" id="3332"/>
    <lineage>
        <taxon>Eukaryota</taxon>
        <taxon>Viridiplantae</taxon>
        <taxon>Streptophyta</taxon>
        <taxon>Embryophyta</taxon>
        <taxon>Tracheophyta</taxon>
        <taxon>Spermatophyta</taxon>
        <taxon>Pinopsida</taxon>
        <taxon>Pinidae</taxon>
        <taxon>Conifers I</taxon>
        <taxon>Pinales</taxon>
        <taxon>Pinaceae</taxon>
        <taxon>Picea</taxon>
    </lineage>
</organism>
<sequence length="70" mass="7321">MQQAVEGGGGSMQLAKCTQWLHATCQVDYNLPSQSLLISCMSGRLITSVEACDGSMQPAKCTATALPKAC</sequence>
<dbReference type="EMBL" id="BT124435">
    <property type="protein sequence ID" value="ADE77684.1"/>
    <property type="molecule type" value="mRNA"/>
</dbReference>
<proteinExistence type="evidence at transcript level"/>
<name>D5ADR5_PICSI</name>
<evidence type="ECO:0000313" key="1">
    <source>
        <dbReference type="EMBL" id="ADE77684.1"/>
    </source>
</evidence>